<reference evidence="1" key="1">
    <citation type="journal article" date="2014" name="Front. Microbiol.">
        <title>High frequency of phylogenetically diverse reductive dehalogenase-homologous genes in deep subseafloor sedimentary metagenomes.</title>
        <authorList>
            <person name="Kawai M."/>
            <person name="Futagami T."/>
            <person name="Toyoda A."/>
            <person name="Takaki Y."/>
            <person name="Nishi S."/>
            <person name="Hori S."/>
            <person name="Arai W."/>
            <person name="Tsubouchi T."/>
            <person name="Morono Y."/>
            <person name="Uchiyama I."/>
            <person name="Ito T."/>
            <person name="Fujiyama A."/>
            <person name="Inagaki F."/>
            <person name="Takami H."/>
        </authorList>
    </citation>
    <scope>NUCLEOTIDE SEQUENCE</scope>
    <source>
        <strain evidence="1">Expedition CK06-06</strain>
    </source>
</reference>
<sequence length="189" mass="21692">MMEPDKKIKYAVEHTELIRPPQQHLATFGATTLTYYVVTGLAENLSVVRDGKVIAEKPRIVTPSYLVRLEGFSEEARKYIAMAAREHPSEPGIFYRYQNQPREMSVVSEPTRQVIGKLNAQIDEEHNPLSTIIKGVEELWDVSLLMFIYHLTRKSIYSNVAEFRSRGFLNIDASGLPKEARNHIEELFQ</sequence>
<dbReference type="EMBL" id="BARV01021675">
    <property type="protein sequence ID" value="GAI26381.1"/>
    <property type="molecule type" value="Genomic_DNA"/>
</dbReference>
<comment type="caution">
    <text evidence="1">The sequence shown here is derived from an EMBL/GenBank/DDBJ whole genome shotgun (WGS) entry which is preliminary data.</text>
</comment>
<proteinExistence type="predicted"/>
<gene>
    <name evidence="1" type="ORF">S06H3_35869</name>
</gene>
<accession>X1N841</accession>
<evidence type="ECO:0000313" key="1">
    <source>
        <dbReference type="EMBL" id="GAI26381.1"/>
    </source>
</evidence>
<protein>
    <submittedName>
        <fullName evidence="1">Uncharacterized protein</fullName>
    </submittedName>
</protein>
<dbReference type="AlphaFoldDB" id="X1N841"/>
<name>X1N841_9ZZZZ</name>
<organism evidence="1">
    <name type="scientific">marine sediment metagenome</name>
    <dbReference type="NCBI Taxonomy" id="412755"/>
    <lineage>
        <taxon>unclassified sequences</taxon>
        <taxon>metagenomes</taxon>
        <taxon>ecological metagenomes</taxon>
    </lineage>
</organism>
<feature type="non-terminal residue" evidence="1">
    <location>
        <position position="189"/>
    </location>
</feature>